<dbReference type="GO" id="GO:0009306">
    <property type="term" value="P:protein secretion"/>
    <property type="evidence" value="ECO:0007669"/>
    <property type="project" value="InterPro"/>
</dbReference>
<feature type="compositionally biased region" description="Basic and acidic residues" evidence="9">
    <location>
        <begin position="229"/>
        <end position="242"/>
    </location>
</feature>
<feature type="domain" description="AMIN" evidence="13">
    <location>
        <begin position="81"/>
        <end position="168"/>
    </location>
</feature>
<dbReference type="Pfam" id="PF07660">
    <property type="entry name" value="STN"/>
    <property type="match status" value="1"/>
</dbReference>
<dbReference type="GO" id="GO:0009279">
    <property type="term" value="C:cell outer membrane"/>
    <property type="evidence" value="ECO:0007669"/>
    <property type="project" value="UniProtKB-SubCell"/>
</dbReference>
<dbReference type="Pfam" id="PF11741">
    <property type="entry name" value="AMIN"/>
    <property type="match status" value="2"/>
</dbReference>
<evidence type="ECO:0000256" key="3">
    <source>
        <dbReference type="ARBA" id="ARBA00022729"/>
    </source>
</evidence>
<feature type="region of interest" description="Disordered" evidence="9">
    <location>
        <begin position="307"/>
        <end position="359"/>
    </location>
</feature>
<sequence length="1181" mass="128811">MMKMNDVDERRGVFGWSARAFGHEGITHAAIRRSQAMRWKIPVVMLCATLGYGAPALAQTPAAVAQSSELNAVSTFSVDEASDGTYIRIEGSQVATFSVFKLDDPPRLFVDLSNSELAGETVSKQVNNGVISRVGLIEFEDSFQTVARLVIGFEESAHYDVRTEGSDVVVFVDGAGRRGQASAAVARQDGASAQELERSRQAYERASAELASTQQALSRAQQELAQARAQREQARGQERERLEQEIATRTRALEQAQHQANSRQAEAQALRQQLAAVEAEQAQSQQRLVDAQRRADQAEAERQEALRLARTKEAEGERARQRAQELEAELRSTQQTMASVNQQREGAQSELGRLSEQVEASERRLVAERRQLEEARRREAQLEAQLQQLSSSSSQADREAMARLQAERQRQRELQVEAQAQVERVQQEAAQAQRELQRLNNALAQRDAEIERLRQDVQQARQEQAREVASADEAERARLRALNEAIAREEQRVASLEQARRQEEGQLENLQARRSREEDGVAAVRQERERLEDEMAQARQALEAELTQARRALEATREEAARAEAAREEATRAAAAQAARAIPVDPKNSNAVRSVRLETGDDGRSRIVVQLERPGQVETTQSRDGRAVMILNDVALPEHLERTLAADSQGGAVRFVSSFVDARTNTVRMEAELNDEARAELSQQGNELVWEFAPTRPVATQQLAADASPRRVRAGESVTSAPPNYPRVVTDPSQVSSVPGMSRKRITIDLRNADIQNVLRLVATEGGVNIIAGDGVSGAVTMRLRNVPLDQVFLNILQALQLGFEVRGNVIRVAPASVLSEEEAARAEARSRAQRVQPLEVFLLPVNYATADELVAQVQGLLSPRGSVSVDERTNTLIIKDLRENLTSIRMLVETLDSQVPQVLIEARIVETSDTFSRQIGIQWGGDIGFSQGTGNPTGLIFPNVLGLAGGATDGQTPIAGTSSNPNFAVNLPAPVGTGAGGAIGLTMGSVGGAVNLNLRLSALEEAGHAKIVSAPRILTMDNKEASISQGTSIPISVVGAAGVQTVFVDATLELTVTPHVTPDGNIRLAIQATKNEPDFQNTGARGDPTIIQRQAETELLIPDGDTTVIGGIYTRNAGHSLSAVPFLHRIPILGFFFKTQSESERRSELLIFITPRIVNRAESLGGMSAGSVSGESWDEE</sequence>
<feature type="compositionally biased region" description="Basic and acidic residues" evidence="9">
    <location>
        <begin position="514"/>
        <end position="526"/>
    </location>
</feature>
<dbReference type="InterPro" id="IPR038591">
    <property type="entry name" value="NolW-like_sf"/>
</dbReference>
<evidence type="ECO:0008006" key="16">
    <source>
        <dbReference type="Google" id="ProtNLM"/>
    </source>
</evidence>
<feature type="compositionally biased region" description="Basic and acidic residues" evidence="9">
    <location>
        <begin position="396"/>
        <end position="407"/>
    </location>
</feature>
<keyword evidence="3" id="KW-0732">Signal</keyword>
<dbReference type="Proteomes" id="UP000249169">
    <property type="component" value="Unassembled WGS sequence"/>
</dbReference>
<dbReference type="Pfam" id="PF00263">
    <property type="entry name" value="Secretin"/>
    <property type="match status" value="1"/>
</dbReference>
<dbReference type="NCBIfam" id="TIGR02515">
    <property type="entry name" value="IV_pilus_PilQ"/>
    <property type="match status" value="1"/>
</dbReference>
<keyword evidence="6" id="KW-0998">Cell outer membrane</keyword>
<feature type="compositionally biased region" description="Basic and acidic residues" evidence="9">
    <location>
        <begin position="307"/>
        <end position="330"/>
    </location>
</feature>
<evidence type="ECO:0000313" key="14">
    <source>
        <dbReference type="EMBL" id="RAL20952.1"/>
    </source>
</evidence>
<organism evidence="14 15">
    <name type="scientific">Lujinxingia litoralis</name>
    <dbReference type="NCBI Taxonomy" id="2211119"/>
    <lineage>
        <taxon>Bacteria</taxon>
        <taxon>Deltaproteobacteria</taxon>
        <taxon>Bradymonadales</taxon>
        <taxon>Lujinxingiaceae</taxon>
        <taxon>Lujinxingia</taxon>
    </lineage>
</organism>
<dbReference type="Gene3D" id="2.60.40.3500">
    <property type="match status" value="1"/>
</dbReference>
<feature type="domain" description="AMIN" evidence="13">
    <location>
        <begin position="595"/>
        <end position="686"/>
    </location>
</feature>
<keyword evidence="4" id="KW-0653">Protein transport</keyword>
<comment type="caution">
    <text evidence="14">The sequence shown here is derived from an EMBL/GenBank/DDBJ whole genome shotgun (WGS) entry which is preliminary data.</text>
</comment>
<dbReference type="Gene3D" id="3.30.1370.130">
    <property type="match status" value="1"/>
</dbReference>
<protein>
    <recommendedName>
        <fullName evidence="16">Secretin/TonB short N-terminal domain-containing protein</fullName>
    </recommendedName>
</protein>
<feature type="region of interest" description="Disordered" evidence="9">
    <location>
        <begin position="207"/>
        <end position="242"/>
    </location>
</feature>
<dbReference type="InterPro" id="IPR001775">
    <property type="entry name" value="GspD/PilQ"/>
</dbReference>
<dbReference type="InterPro" id="IPR013355">
    <property type="entry name" value="Pilus_4_PilQ"/>
</dbReference>
<feature type="compositionally biased region" description="Low complexity" evidence="9">
    <location>
        <begin position="383"/>
        <end position="395"/>
    </location>
</feature>
<evidence type="ECO:0000256" key="9">
    <source>
        <dbReference type="SAM" id="MobiDB-lite"/>
    </source>
</evidence>
<proteinExistence type="inferred from homology"/>
<evidence type="ECO:0000259" key="12">
    <source>
        <dbReference type="Pfam" id="PF07660"/>
    </source>
</evidence>
<evidence type="ECO:0000256" key="5">
    <source>
        <dbReference type="ARBA" id="ARBA00023136"/>
    </source>
</evidence>
<dbReference type="InterPro" id="IPR004846">
    <property type="entry name" value="T2SS/T3SS_dom"/>
</dbReference>
<name>A0A328C387_9DELT</name>
<keyword evidence="5" id="KW-0472">Membrane</keyword>
<keyword evidence="15" id="KW-1185">Reference proteome</keyword>
<dbReference type="EMBL" id="QHKO01000007">
    <property type="protein sequence ID" value="RAL20952.1"/>
    <property type="molecule type" value="Genomic_DNA"/>
</dbReference>
<feature type="domain" description="NolW-like" evidence="11">
    <location>
        <begin position="842"/>
        <end position="902"/>
    </location>
</feature>
<evidence type="ECO:0000259" key="10">
    <source>
        <dbReference type="Pfam" id="PF00263"/>
    </source>
</evidence>
<evidence type="ECO:0000256" key="1">
    <source>
        <dbReference type="ARBA" id="ARBA00004370"/>
    </source>
</evidence>
<comment type="subcellular location">
    <subcellularLocation>
        <location evidence="8">Cell outer membrane</location>
    </subcellularLocation>
    <subcellularLocation>
        <location evidence="1">Membrane</location>
    </subcellularLocation>
</comment>
<dbReference type="InterPro" id="IPR011662">
    <property type="entry name" value="Secretin/TonB_short_N"/>
</dbReference>
<evidence type="ECO:0000256" key="2">
    <source>
        <dbReference type="ARBA" id="ARBA00022448"/>
    </source>
</evidence>
<dbReference type="PRINTS" id="PR01032">
    <property type="entry name" value="PHAGEIV"/>
</dbReference>
<feature type="domain" description="Type II/III secretion system secretin-like" evidence="10">
    <location>
        <begin position="1003"/>
        <end position="1159"/>
    </location>
</feature>
<comment type="similarity">
    <text evidence="7">Belongs to the bacterial secretin family.</text>
</comment>
<dbReference type="PANTHER" id="PTHR30604:SF1">
    <property type="entry name" value="DNA UTILIZATION PROTEIN HOFQ"/>
    <property type="match status" value="1"/>
</dbReference>
<accession>A0A328C387</accession>
<evidence type="ECO:0000256" key="7">
    <source>
        <dbReference type="RuleBase" id="RU004003"/>
    </source>
</evidence>
<gene>
    <name evidence="14" type="ORF">DL240_14875</name>
</gene>
<feature type="domain" description="Secretin/TonB short N-terminal" evidence="12">
    <location>
        <begin position="768"/>
        <end position="816"/>
    </location>
</feature>
<evidence type="ECO:0000256" key="6">
    <source>
        <dbReference type="ARBA" id="ARBA00023237"/>
    </source>
</evidence>
<feature type="region of interest" description="Disordered" evidence="9">
    <location>
        <begin position="707"/>
        <end position="726"/>
    </location>
</feature>
<evidence type="ECO:0000256" key="4">
    <source>
        <dbReference type="ARBA" id="ARBA00022927"/>
    </source>
</evidence>
<evidence type="ECO:0000256" key="8">
    <source>
        <dbReference type="RuleBase" id="RU004004"/>
    </source>
</evidence>
<keyword evidence="2 8" id="KW-0813">Transport</keyword>
<dbReference type="Pfam" id="PF03958">
    <property type="entry name" value="Secretin_N"/>
    <property type="match status" value="1"/>
</dbReference>
<dbReference type="PANTHER" id="PTHR30604">
    <property type="entry name" value="PROTEIN TRANSPORT PROTEIN HOFQ"/>
    <property type="match status" value="1"/>
</dbReference>
<dbReference type="InterPro" id="IPR051808">
    <property type="entry name" value="Type_IV_pilus_biogenesis"/>
</dbReference>
<evidence type="ECO:0000259" key="13">
    <source>
        <dbReference type="Pfam" id="PF11741"/>
    </source>
</evidence>
<dbReference type="PRINTS" id="PR00811">
    <property type="entry name" value="BCTERIALGSPD"/>
</dbReference>
<dbReference type="InterPro" id="IPR021731">
    <property type="entry name" value="AMIN_dom"/>
</dbReference>
<feature type="compositionally biased region" description="Low complexity" evidence="9">
    <location>
        <begin position="214"/>
        <end position="228"/>
    </location>
</feature>
<dbReference type="AlphaFoldDB" id="A0A328C387"/>
<evidence type="ECO:0000313" key="15">
    <source>
        <dbReference type="Proteomes" id="UP000249169"/>
    </source>
</evidence>
<feature type="region of interest" description="Disordered" evidence="9">
    <location>
        <begin position="383"/>
        <end position="407"/>
    </location>
</feature>
<evidence type="ECO:0000259" key="11">
    <source>
        <dbReference type="Pfam" id="PF03958"/>
    </source>
</evidence>
<feature type="compositionally biased region" description="Polar residues" evidence="9">
    <location>
        <begin position="331"/>
        <end position="346"/>
    </location>
</feature>
<reference evidence="14 15" key="1">
    <citation type="submission" date="2018-05" db="EMBL/GenBank/DDBJ databases">
        <title>Lujinxingia marina gen. nov. sp. nov., a new facultative anaerobic member of the class Deltaproteobacteria, and proposal of Lujinxingaceae fam. nov.</title>
        <authorList>
            <person name="Li C.-M."/>
        </authorList>
    </citation>
    <scope>NUCLEOTIDE SEQUENCE [LARGE SCALE GENOMIC DNA]</scope>
    <source>
        <strain evidence="14 15">B210</strain>
    </source>
</reference>
<dbReference type="InterPro" id="IPR005644">
    <property type="entry name" value="NolW-like"/>
</dbReference>
<dbReference type="Gene3D" id="3.30.1370.120">
    <property type="match status" value="1"/>
</dbReference>
<feature type="region of interest" description="Disordered" evidence="9">
    <location>
        <begin position="497"/>
        <end position="526"/>
    </location>
</feature>